<name>A0A841G2A3_9ACTN</name>
<comment type="caution">
    <text evidence="2">The sequence shown here is derived from an EMBL/GenBank/DDBJ whole genome shotgun (WGS) entry which is preliminary data.</text>
</comment>
<feature type="transmembrane region" description="Helical" evidence="1">
    <location>
        <begin position="192"/>
        <end position="214"/>
    </location>
</feature>
<keyword evidence="1" id="KW-1133">Transmembrane helix</keyword>
<keyword evidence="3" id="KW-1185">Reference proteome</keyword>
<feature type="transmembrane region" description="Helical" evidence="1">
    <location>
        <begin position="57"/>
        <end position="77"/>
    </location>
</feature>
<evidence type="ECO:0000313" key="3">
    <source>
        <dbReference type="Proteomes" id="UP000548476"/>
    </source>
</evidence>
<evidence type="ECO:0000256" key="1">
    <source>
        <dbReference type="SAM" id="Phobius"/>
    </source>
</evidence>
<protein>
    <recommendedName>
        <fullName evidence="4">Glycosyltransferase RgtA/B/C/D-like domain-containing protein</fullName>
    </recommendedName>
</protein>
<dbReference type="EMBL" id="JACHGT010000025">
    <property type="protein sequence ID" value="MBB6039777.1"/>
    <property type="molecule type" value="Genomic_DNA"/>
</dbReference>
<reference evidence="2 3" key="1">
    <citation type="submission" date="2020-08" db="EMBL/GenBank/DDBJ databases">
        <title>Genomic Encyclopedia of Type Strains, Phase IV (KMG-IV): sequencing the most valuable type-strain genomes for metagenomic binning, comparative biology and taxonomic classification.</title>
        <authorList>
            <person name="Goeker M."/>
        </authorList>
    </citation>
    <scope>NUCLEOTIDE SEQUENCE [LARGE SCALE GENOMIC DNA]</scope>
    <source>
        <strain evidence="2 3">YIM 65646</strain>
    </source>
</reference>
<evidence type="ECO:0008006" key="4">
    <source>
        <dbReference type="Google" id="ProtNLM"/>
    </source>
</evidence>
<feature type="transmembrane region" description="Helical" evidence="1">
    <location>
        <begin position="28"/>
        <end position="50"/>
    </location>
</feature>
<evidence type="ECO:0000313" key="2">
    <source>
        <dbReference type="EMBL" id="MBB6039777.1"/>
    </source>
</evidence>
<dbReference type="AlphaFoldDB" id="A0A841G2A3"/>
<feature type="transmembrane region" description="Helical" evidence="1">
    <location>
        <begin position="419"/>
        <end position="438"/>
    </location>
</feature>
<gene>
    <name evidence="2" type="ORF">HNR73_007675</name>
</gene>
<feature type="transmembrane region" description="Helical" evidence="1">
    <location>
        <begin position="289"/>
        <end position="308"/>
    </location>
</feature>
<proteinExistence type="predicted"/>
<feature type="transmembrane region" description="Helical" evidence="1">
    <location>
        <begin position="387"/>
        <end position="407"/>
    </location>
</feature>
<organism evidence="2 3">
    <name type="scientific">Phytomonospora endophytica</name>
    <dbReference type="NCBI Taxonomy" id="714109"/>
    <lineage>
        <taxon>Bacteria</taxon>
        <taxon>Bacillati</taxon>
        <taxon>Actinomycetota</taxon>
        <taxon>Actinomycetes</taxon>
        <taxon>Micromonosporales</taxon>
        <taxon>Micromonosporaceae</taxon>
        <taxon>Phytomonospora</taxon>
    </lineage>
</organism>
<feature type="transmembrane region" description="Helical" evidence="1">
    <location>
        <begin position="226"/>
        <end position="245"/>
    </location>
</feature>
<feature type="transmembrane region" description="Helical" evidence="1">
    <location>
        <begin position="357"/>
        <end position="375"/>
    </location>
</feature>
<dbReference type="Proteomes" id="UP000548476">
    <property type="component" value="Unassembled WGS sequence"/>
</dbReference>
<accession>A0A841G2A3</accession>
<feature type="transmembrane region" description="Helical" evidence="1">
    <location>
        <begin position="450"/>
        <end position="469"/>
    </location>
</feature>
<feature type="transmembrane region" description="Helical" evidence="1">
    <location>
        <begin position="315"/>
        <end position="337"/>
    </location>
</feature>
<keyword evidence="1" id="KW-0812">Transmembrane</keyword>
<dbReference type="RefSeq" id="WP_184792856.1">
    <property type="nucleotide sequence ID" value="NZ_BONT01000101.1"/>
</dbReference>
<keyword evidence="1" id="KW-0472">Membrane</keyword>
<sequence>MLFGALLLALIVVGTASLLRVGRTLLDRLMAAVAVVAGVAVAAGYAFTFWPWGLNPYAVAAVALLALGGAALISGRRPSLPRRLLGSDLILLAGTVFATLVAAWPTLHSGSLAERLSYSAITGDRMRHFNLFDGILHIGGYPFLNYDAAAPIVQDDIAKVYPQSAHYLYALIDSFLTGGSGPGDALASYDRYYAYVVAGFAFLALASAWAVRWVAGPGTGGWRRSLAMSAAASVVAAGVLTTAIWCSFDPQVLSTAFLVVAAAFLARGPRGPIEHLVIGLSASVVAVSAYPLFALFLAPVGICAVVVYRRRFRRHWIACTSLVAAAAVIVLVPTVMAQTAGLETGEHLLLEGYVVRPSWMLMLTLIGLAVAGLCVRNSRRSPVRRVYGIGVAAACVPLIAIGAYQLSQIGFLTYYFDKGAQTMLVLLLVAAGISVRWLRFGPATGGRRLALASVAAVALGAVAAGAVSIGPIQFDRDEHALGGDTTWGRVWASGEFYRGPHAPALAYLTEHGYLEGPATVAITSPDPGTNANVSVGLAVLQHDLGALRTQVYATGYAPADLSPLELAIVASPVPLRLVTNDAAVAEHFIAYGADNPQLEFSVVLDEGVPQ</sequence>
<feature type="transmembrane region" description="Helical" evidence="1">
    <location>
        <begin position="89"/>
        <end position="107"/>
    </location>
</feature>